<evidence type="ECO:0000313" key="1">
    <source>
        <dbReference type="EMBL" id="EDM28413.1"/>
    </source>
</evidence>
<reference evidence="1 2" key="1">
    <citation type="journal article" date="2010" name="J. Bacteriol.">
        <title>Genome sequence of Lentisphaera araneosa HTCC2155T, the type species of the order Lentisphaerales in the phylum Lentisphaerae.</title>
        <authorList>
            <person name="Thrash J.C."/>
            <person name="Cho J.C."/>
            <person name="Vergin K.L."/>
            <person name="Morris R.M."/>
            <person name="Giovannoni S.J."/>
        </authorList>
    </citation>
    <scope>NUCLEOTIDE SEQUENCE [LARGE SCALE GENOMIC DNA]</scope>
    <source>
        <strain evidence="1 2">HTCC2155</strain>
    </source>
</reference>
<comment type="caution">
    <text evidence="1">The sequence shown here is derived from an EMBL/GenBank/DDBJ whole genome shotgun (WGS) entry which is preliminary data.</text>
</comment>
<protein>
    <submittedName>
        <fullName evidence="1">Uncharacterized protein</fullName>
    </submittedName>
</protein>
<name>A6DIX7_9BACT</name>
<dbReference type="STRING" id="313628.LNTAR_10871"/>
<gene>
    <name evidence="1" type="ORF">LNTAR_10871</name>
</gene>
<organism evidence="1 2">
    <name type="scientific">Lentisphaera araneosa HTCC2155</name>
    <dbReference type="NCBI Taxonomy" id="313628"/>
    <lineage>
        <taxon>Bacteria</taxon>
        <taxon>Pseudomonadati</taxon>
        <taxon>Lentisphaerota</taxon>
        <taxon>Lentisphaeria</taxon>
        <taxon>Lentisphaerales</taxon>
        <taxon>Lentisphaeraceae</taxon>
        <taxon>Lentisphaera</taxon>
    </lineage>
</organism>
<dbReference type="AlphaFoldDB" id="A6DIX7"/>
<dbReference type="Proteomes" id="UP000004947">
    <property type="component" value="Unassembled WGS sequence"/>
</dbReference>
<evidence type="ECO:0000313" key="2">
    <source>
        <dbReference type="Proteomes" id="UP000004947"/>
    </source>
</evidence>
<sequence length="151" mass="17991">MKLTLLIFFFMSPLFGEIEYSEKLLSMENKLYIAQFKNKLDKTQFLPPSQIKSKYLESFQFDYDLCRSLYHLKKLTLESRLKYMGEVESEAGRIYAEAMTGNDNESNLRELIMTTRLELKGVEQQLEFLELYKEKYLLAPKKQLNLVFRKN</sequence>
<proteinExistence type="predicted"/>
<accession>A6DIX7</accession>
<dbReference type="EMBL" id="ABCK01000005">
    <property type="protein sequence ID" value="EDM28413.1"/>
    <property type="molecule type" value="Genomic_DNA"/>
</dbReference>
<keyword evidence="2" id="KW-1185">Reference proteome</keyword>